<name>A0A059E553_9PROT</name>
<protein>
    <submittedName>
        <fullName evidence="2">Uncharacterized protein</fullName>
    </submittedName>
</protein>
<accession>A0A059E553</accession>
<keyword evidence="3" id="KW-1185">Reference proteome</keyword>
<dbReference type="AlphaFoldDB" id="A0A059E553"/>
<gene>
    <name evidence="2" type="ORF">HY36_15460</name>
</gene>
<reference evidence="2 3" key="1">
    <citation type="journal article" date="2014" name="Antonie Van Leeuwenhoek">
        <title>Hyphomonas beringensis sp. nov. and Hyphomonas chukchiensis sp. nov., isolated from surface seawater of the Bering Sea and Chukchi Sea.</title>
        <authorList>
            <person name="Li C."/>
            <person name="Lai Q."/>
            <person name="Li G."/>
            <person name="Dong C."/>
            <person name="Wang J."/>
            <person name="Liao Y."/>
            <person name="Shao Z."/>
        </authorList>
    </citation>
    <scope>NUCLEOTIDE SEQUENCE [LARGE SCALE GENOMIC DNA]</scope>
    <source>
        <strain evidence="2 3">22II1-22F38</strain>
    </source>
</reference>
<dbReference type="STRING" id="1280948.HY36_15460"/>
<feature type="region of interest" description="Disordered" evidence="1">
    <location>
        <begin position="26"/>
        <end position="52"/>
    </location>
</feature>
<comment type="caution">
    <text evidence="2">The sequence shown here is derived from an EMBL/GenBank/DDBJ whole genome shotgun (WGS) entry which is preliminary data.</text>
</comment>
<dbReference type="Proteomes" id="UP000024547">
    <property type="component" value="Unassembled WGS sequence"/>
</dbReference>
<evidence type="ECO:0000313" key="2">
    <source>
        <dbReference type="EMBL" id="KCZ62763.1"/>
    </source>
</evidence>
<evidence type="ECO:0000313" key="3">
    <source>
        <dbReference type="Proteomes" id="UP000024547"/>
    </source>
</evidence>
<proteinExistence type="predicted"/>
<evidence type="ECO:0000256" key="1">
    <source>
        <dbReference type="SAM" id="MobiDB-lite"/>
    </source>
</evidence>
<sequence>MKIPVGKNEALNMVNHEYERNLTHAEIFEDPSDRPNVQKSRYPGRRDKFQQSCSPYTQLDGAHISMDTQGSHGRW</sequence>
<dbReference type="EMBL" id="AWFH01000008">
    <property type="protein sequence ID" value="KCZ62763.1"/>
    <property type="molecule type" value="Genomic_DNA"/>
</dbReference>
<organism evidence="2 3">
    <name type="scientific">Hyphomonas atlantica</name>
    <dbReference type="NCBI Taxonomy" id="1280948"/>
    <lineage>
        <taxon>Bacteria</taxon>
        <taxon>Pseudomonadati</taxon>
        <taxon>Pseudomonadota</taxon>
        <taxon>Alphaproteobacteria</taxon>
        <taxon>Hyphomonadales</taxon>
        <taxon>Hyphomonadaceae</taxon>
        <taxon>Hyphomonas</taxon>
    </lineage>
</organism>